<dbReference type="Pfam" id="PF07804">
    <property type="entry name" value="HipA_C"/>
    <property type="match status" value="1"/>
</dbReference>
<evidence type="ECO:0000256" key="1">
    <source>
        <dbReference type="ARBA" id="ARBA00010164"/>
    </source>
</evidence>
<keyword evidence="3 6" id="KW-0418">Kinase</keyword>
<dbReference type="OrthoDB" id="3182374at2"/>
<evidence type="ECO:0000313" key="7">
    <source>
        <dbReference type="Proteomes" id="UP000233766"/>
    </source>
</evidence>
<comment type="similarity">
    <text evidence="1">Belongs to the HipA Ser/Thr kinase family.</text>
</comment>
<name>A0A2N3WZA9_9NOCA</name>
<feature type="domain" description="HipA N-terminal subdomain 1" evidence="5">
    <location>
        <begin position="14"/>
        <end position="109"/>
    </location>
</feature>
<gene>
    <name evidence="6" type="ORF">ATK86_1221</name>
</gene>
<dbReference type="GO" id="GO:0004674">
    <property type="term" value="F:protein serine/threonine kinase activity"/>
    <property type="evidence" value="ECO:0007669"/>
    <property type="project" value="TreeGrafter"/>
</dbReference>
<comment type="caution">
    <text evidence="6">The sequence shown here is derived from an EMBL/GenBank/DDBJ whole genome shotgun (WGS) entry which is preliminary data.</text>
</comment>
<evidence type="ECO:0000256" key="3">
    <source>
        <dbReference type="ARBA" id="ARBA00022777"/>
    </source>
</evidence>
<evidence type="ECO:0000256" key="2">
    <source>
        <dbReference type="ARBA" id="ARBA00022679"/>
    </source>
</evidence>
<keyword evidence="2" id="KW-0808">Transferase</keyword>
<reference evidence="6 7" key="1">
    <citation type="submission" date="2017-12" db="EMBL/GenBank/DDBJ databases">
        <title>Sequencing the genomes of 1000 Actinobacteria strains.</title>
        <authorList>
            <person name="Klenk H.-P."/>
        </authorList>
    </citation>
    <scope>NUCLEOTIDE SEQUENCE [LARGE SCALE GENOMIC DNA]</scope>
    <source>
        <strain evidence="6 7">DSM 44489</strain>
    </source>
</reference>
<dbReference type="InterPro" id="IPR017508">
    <property type="entry name" value="HipA_N1"/>
</dbReference>
<evidence type="ECO:0000259" key="5">
    <source>
        <dbReference type="Pfam" id="PF13657"/>
    </source>
</evidence>
<dbReference type="Pfam" id="PF13657">
    <property type="entry name" value="Couple_hipA"/>
    <property type="match status" value="1"/>
</dbReference>
<dbReference type="RefSeq" id="WP_101463502.1">
    <property type="nucleotide sequence ID" value="NZ_PJMW01000001.1"/>
</dbReference>
<dbReference type="PANTHER" id="PTHR37419:SF1">
    <property type="entry name" value="SERINE_THREONINE-PROTEIN KINASE TOXIN HIPA"/>
    <property type="match status" value="1"/>
</dbReference>
<sequence>MTDFGALRRVNSADVYKAGRLAASLSRTVDGGTEFRYVPEYSGDPIASTLPLGSEPVIGAAGSVPPFFAGLLPEGHRLTVLRRAVKTSADDELSLLLAVGADTPGDVQVFPAGADPVDVRSLINCMSPDELEFDRLVDDVDQQAIPGIQNKASASMISTPIAAGFGRFILKLSQSEYPHLIENEAVHLAAARALKLPVAASDLVHDKSGRPGLLVRRFDRVHDGDTWRRLAFEDATQLLGLPPSAKYNVDAVQIVAAIADLVRAPLIAARNLYLQFLFAWLTGNGDLHGKNVAVLQDSQGRWDVAPLYDIPCTLIYDDDSMALPIAGRTKGLRARHWAEFAAEIGLPPKAANSAQQRALRAAAAVDLDRLPFTGSPLNMTRRELRVRRGELAQALDS</sequence>
<evidence type="ECO:0000259" key="4">
    <source>
        <dbReference type="Pfam" id="PF07804"/>
    </source>
</evidence>
<dbReference type="AlphaFoldDB" id="A0A2N3WZA9"/>
<dbReference type="InterPro" id="IPR052028">
    <property type="entry name" value="HipA_Ser/Thr_kinase"/>
</dbReference>
<feature type="domain" description="HipA-like C-terminal" evidence="4">
    <location>
        <begin position="145"/>
        <end position="362"/>
    </location>
</feature>
<accession>A0A2N3WZA9</accession>
<dbReference type="Gene3D" id="1.10.1070.20">
    <property type="match status" value="1"/>
</dbReference>
<dbReference type="EMBL" id="PJMW01000001">
    <property type="protein sequence ID" value="PKV99179.1"/>
    <property type="molecule type" value="Genomic_DNA"/>
</dbReference>
<dbReference type="Proteomes" id="UP000233766">
    <property type="component" value="Unassembled WGS sequence"/>
</dbReference>
<protein>
    <submittedName>
        <fullName evidence="6">Serine/threonine-protein kinase HipA</fullName>
    </submittedName>
</protein>
<proteinExistence type="inferred from homology"/>
<dbReference type="PANTHER" id="PTHR37419">
    <property type="entry name" value="SERINE/THREONINE-PROTEIN KINASE TOXIN HIPA"/>
    <property type="match status" value="1"/>
</dbReference>
<dbReference type="GO" id="GO:0005829">
    <property type="term" value="C:cytosol"/>
    <property type="evidence" value="ECO:0007669"/>
    <property type="project" value="TreeGrafter"/>
</dbReference>
<dbReference type="InterPro" id="IPR012893">
    <property type="entry name" value="HipA-like_C"/>
</dbReference>
<evidence type="ECO:0000313" key="6">
    <source>
        <dbReference type="EMBL" id="PKV99179.1"/>
    </source>
</evidence>
<dbReference type="NCBIfam" id="TIGR03071">
    <property type="entry name" value="couple_hipA"/>
    <property type="match status" value="1"/>
</dbReference>
<organism evidence="6 7">
    <name type="scientific">Nocardia fluminea</name>
    <dbReference type="NCBI Taxonomy" id="134984"/>
    <lineage>
        <taxon>Bacteria</taxon>
        <taxon>Bacillati</taxon>
        <taxon>Actinomycetota</taxon>
        <taxon>Actinomycetes</taxon>
        <taxon>Mycobacteriales</taxon>
        <taxon>Nocardiaceae</taxon>
        <taxon>Nocardia</taxon>
    </lineage>
</organism>
<keyword evidence="7" id="KW-1185">Reference proteome</keyword>